<feature type="compositionally biased region" description="Low complexity" evidence="1">
    <location>
        <begin position="900"/>
        <end position="918"/>
    </location>
</feature>
<feature type="region of interest" description="Disordered" evidence="1">
    <location>
        <begin position="935"/>
        <end position="970"/>
    </location>
</feature>
<feature type="region of interest" description="Disordered" evidence="1">
    <location>
        <begin position="892"/>
        <end position="918"/>
    </location>
</feature>
<evidence type="ECO:0000256" key="1">
    <source>
        <dbReference type="SAM" id="MobiDB-lite"/>
    </source>
</evidence>
<protein>
    <recommendedName>
        <fullName evidence="2">WW domain-containing protein</fullName>
    </recommendedName>
</protein>
<dbReference type="InterPro" id="IPR001202">
    <property type="entry name" value="WW_dom"/>
</dbReference>
<evidence type="ECO:0000313" key="3">
    <source>
        <dbReference type="EMBL" id="CAD2161803.1"/>
    </source>
</evidence>
<name>A0A6V7UN62_MELEN</name>
<organism evidence="3 4">
    <name type="scientific">Meloidogyne enterolobii</name>
    <name type="common">Root-knot nematode worm</name>
    <name type="synonym">Meloidogyne mayaguensis</name>
    <dbReference type="NCBI Taxonomy" id="390850"/>
    <lineage>
        <taxon>Eukaryota</taxon>
        <taxon>Metazoa</taxon>
        <taxon>Ecdysozoa</taxon>
        <taxon>Nematoda</taxon>
        <taxon>Chromadorea</taxon>
        <taxon>Rhabditida</taxon>
        <taxon>Tylenchina</taxon>
        <taxon>Tylenchomorpha</taxon>
        <taxon>Tylenchoidea</taxon>
        <taxon>Meloidogynidae</taxon>
        <taxon>Meloidogyninae</taxon>
        <taxon>Meloidogyne</taxon>
    </lineage>
</organism>
<feature type="compositionally biased region" description="Low complexity" evidence="1">
    <location>
        <begin position="941"/>
        <end position="960"/>
    </location>
</feature>
<feature type="compositionally biased region" description="Low complexity" evidence="1">
    <location>
        <begin position="196"/>
        <end position="207"/>
    </location>
</feature>
<feature type="compositionally biased region" description="Basic residues" evidence="1">
    <location>
        <begin position="961"/>
        <end position="970"/>
    </location>
</feature>
<evidence type="ECO:0000313" key="4">
    <source>
        <dbReference type="Proteomes" id="UP000580250"/>
    </source>
</evidence>
<dbReference type="Proteomes" id="UP000580250">
    <property type="component" value="Unassembled WGS sequence"/>
</dbReference>
<feature type="region of interest" description="Disordered" evidence="1">
    <location>
        <begin position="143"/>
        <end position="218"/>
    </location>
</feature>
<feature type="compositionally biased region" description="Polar residues" evidence="1">
    <location>
        <begin position="208"/>
        <end position="217"/>
    </location>
</feature>
<dbReference type="EMBL" id="CAJEWN010000088">
    <property type="protein sequence ID" value="CAD2161803.1"/>
    <property type="molecule type" value="Genomic_DNA"/>
</dbReference>
<accession>A0A6V7UN62</accession>
<dbReference type="AlphaFoldDB" id="A0A6V7UN62"/>
<comment type="caution">
    <text evidence="3">The sequence shown here is derived from an EMBL/GenBank/DDBJ whole genome shotgun (WGS) entry which is preliminary data.</text>
</comment>
<proteinExistence type="predicted"/>
<evidence type="ECO:0000259" key="2">
    <source>
        <dbReference type="PROSITE" id="PS50020"/>
    </source>
</evidence>
<gene>
    <name evidence="3" type="ORF">MENT_LOCUS15051</name>
</gene>
<reference evidence="3 4" key="1">
    <citation type="submission" date="2020-08" db="EMBL/GenBank/DDBJ databases">
        <authorList>
            <person name="Koutsovoulos G."/>
            <person name="Danchin GJ E."/>
        </authorList>
    </citation>
    <scope>NUCLEOTIDE SEQUENCE [LARGE SCALE GENOMIC DNA]</scope>
</reference>
<sequence length="1171" mass="131899">MTTTPCWNDPRIRSREKSDFVLKYDKLNNPRAMSQKKYNETLQQMGEFGPTCHVQSVYNVCNQKDASGRNVLRLVELKSGKPVIPLEDVFDEIERIHLQHNHLCNIAKFYQAIKESTNLATGNISFEMAKDFISRCQTCTIKSQQKSSKTSQNTGLFAPKLSPTKFPKKNARPESSPILLSNGASNSGGNGKSDAKNGSKNGSSNNGQNFMPHSQPSFVAPSPIYTAVNRQFFPPTPLSNQPFSSMTSSSTKDFNKSGWMPTFTSTPLATKAAQPRIDISSFLTPQFTPLQNNNANQLANTRSVIVTGPTLQTSNAFTQNTTVIICDEPEVPAIREAVQNAEGNASITEPVVKQEVHPIDEMLQKYIDVGEWKNDFIFTDTECRQILGELARTHFGMWELKESRTNPGEFYFFNKKDGTCQWNEPDAWVEEIKKRVSIEKVLRIEQDDENNQLEDEILGEGDIIEQPVEENNFVVEDPIQHREENVVQSLEPAKEQQQPVVVENNIEELIASPTQQDLPQQDMEEIVQSLVDGLITERENDVIKQPQSAVVLEEEGKKDVCEGTEGVEETLEGAVENFVEETLEEAVETALETALDIPVEGALEENPVEETLENFVEGALETALEVPVETPLETPLSAPAAPPALEEPPLNIQPTICSVTTIEKPIEKENNKIVEENVAENPPIPQQEEQPVVMNNGGDESTNFLRPFNTTDSFMAAALGGGLNDDTMDIANFIEQFDEQLNSPPPNNRENVQQVLSNEIVIEKVSAEEVNNKNNNNIPPPRPIKYTNQTAKKTIGGGGGLSFCQFSVTGRKRVNDALKFKPKEEAKPPQQQLLSLSSPRKRPPIFKHVALQRVRVSLPDVEKLFKEPEMDCNQLKKAILELEQKILASNKKEQKFTPPSTSSFTQHHQSTSTSSTSFKAKITIKRPVAKRYGKNIDQICSTSTGNRRSSSSSSNNNGGLKKLRMKKKKKNVVKKAKKNDSSFMSDTSFFHSFGGRRSSTPFLGKDVQLFICIHCPAGSHLKYTNENDYRLHVLARHRIVTNDCEAIHEYIKKQRFIYIGNLNFYCEDCDKFFDNQQQNALERATEWVVHRLEVHGTECEENCATIIEKIFASPTHHPYLTTIKREKQEILSDNEDNTEEDDVEWKVYKKRKDEDNSFNPSPKKMEKRERR</sequence>
<feature type="compositionally biased region" description="Low complexity" evidence="1">
    <location>
        <begin position="143"/>
        <end position="154"/>
    </location>
</feature>
<feature type="domain" description="WW" evidence="2">
    <location>
        <begin position="398"/>
        <end position="427"/>
    </location>
</feature>
<dbReference type="PROSITE" id="PS50020">
    <property type="entry name" value="WW_DOMAIN_2"/>
    <property type="match status" value="1"/>
</dbReference>